<accession>A0A0C4Y6R3</accession>
<reference evidence="2 3" key="1">
    <citation type="journal article" date="2015" name="Genome Announc.">
        <title>Complete Genome Sequence of Cupriavidus basilensis 4G11, Isolated from the Oak Ridge Field Research Center Site.</title>
        <authorList>
            <person name="Ray J."/>
            <person name="Waters R.J."/>
            <person name="Skerker J.M."/>
            <person name="Kuehl J.V."/>
            <person name="Price M.N."/>
            <person name="Huang J."/>
            <person name="Chakraborty R."/>
            <person name="Arkin A.P."/>
            <person name="Deutschbauer A."/>
        </authorList>
    </citation>
    <scope>NUCLEOTIDE SEQUENCE [LARGE SCALE GENOMIC DNA]</scope>
    <source>
        <strain evidence="2">4G11</strain>
    </source>
</reference>
<evidence type="ECO:0000313" key="2">
    <source>
        <dbReference type="EMBL" id="AJG17829.1"/>
    </source>
</evidence>
<feature type="chain" id="PRO_5002173446" evidence="1">
    <location>
        <begin position="17"/>
        <end position="38"/>
    </location>
</feature>
<proteinExistence type="predicted"/>
<dbReference type="AlphaFoldDB" id="A0A0C4Y6R3"/>
<keyword evidence="3" id="KW-1185">Reference proteome</keyword>
<evidence type="ECO:0000313" key="3">
    <source>
        <dbReference type="Proteomes" id="UP000031843"/>
    </source>
</evidence>
<sequence length="38" mass="3534">MACAATFIAGLPSAGAAWLVSGARAQTANAAAAVTASL</sequence>
<protein>
    <submittedName>
        <fullName evidence="2">Uncharacterized protein</fullName>
    </submittedName>
</protein>
<dbReference type="KEGG" id="cbw:RR42_m0416"/>
<dbReference type="EMBL" id="CP010536">
    <property type="protein sequence ID" value="AJG17829.1"/>
    <property type="molecule type" value="Genomic_DNA"/>
</dbReference>
<dbReference type="Proteomes" id="UP000031843">
    <property type="component" value="Chromosome main"/>
</dbReference>
<gene>
    <name evidence="2" type="ORF">RR42_m0416</name>
</gene>
<feature type="signal peptide" evidence="1">
    <location>
        <begin position="1"/>
        <end position="16"/>
    </location>
</feature>
<organism evidence="2 3">
    <name type="scientific">Cupriavidus basilensis</name>
    <dbReference type="NCBI Taxonomy" id="68895"/>
    <lineage>
        <taxon>Bacteria</taxon>
        <taxon>Pseudomonadati</taxon>
        <taxon>Pseudomonadota</taxon>
        <taxon>Betaproteobacteria</taxon>
        <taxon>Burkholderiales</taxon>
        <taxon>Burkholderiaceae</taxon>
        <taxon>Cupriavidus</taxon>
    </lineage>
</organism>
<evidence type="ECO:0000256" key="1">
    <source>
        <dbReference type="SAM" id="SignalP"/>
    </source>
</evidence>
<name>A0A0C4Y6R3_9BURK</name>
<keyword evidence="1" id="KW-0732">Signal</keyword>